<proteinExistence type="predicted"/>
<dbReference type="Proteomes" id="UP001054837">
    <property type="component" value="Unassembled WGS sequence"/>
</dbReference>
<dbReference type="AlphaFoldDB" id="A0AAV4VP82"/>
<evidence type="ECO:0000313" key="1">
    <source>
        <dbReference type="EMBL" id="GIY71641.1"/>
    </source>
</evidence>
<evidence type="ECO:0000313" key="2">
    <source>
        <dbReference type="Proteomes" id="UP001054837"/>
    </source>
</evidence>
<reference evidence="1 2" key="1">
    <citation type="submission" date="2021-06" db="EMBL/GenBank/DDBJ databases">
        <title>Caerostris darwini draft genome.</title>
        <authorList>
            <person name="Kono N."/>
            <person name="Arakawa K."/>
        </authorList>
    </citation>
    <scope>NUCLEOTIDE SEQUENCE [LARGE SCALE GENOMIC DNA]</scope>
</reference>
<keyword evidence="2" id="KW-1185">Reference proteome</keyword>
<gene>
    <name evidence="1" type="ORF">CDAR_259511</name>
</gene>
<accession>A0AAV4VP82</accession>
<dbReference type="EMBL" id="BPLQ01013371">
    <property type="protein sequence ID" value="GIY71641.1"/>
    <property type="molecule type" value="Genomic_DNA"/>
</dbReference>
<protein>
    <submittedName>
        <fullName evidence="1">Uncharacterized protein</fullName>
    </submittedName>
</protein>
<name>A0AAV4VP82_9ARAC</name>
<comment type="caution">
    <text evidence="1">The sequence shown here is derived from an EMBL/GenBank/DDBJ whole genome shotgun (WGS) entry which is preliminary data.</text>
</comment>
<organism evidence="1 2">
    <name type="scientific">Caerostris darwini</name>
    <dbReference type="NCBI Taxonomy" id="1538125"/>
    <lineage>
        <taxon>Eukaryota</taxon>
        <taxon>Metazoa</taxon>
        <taxon>Ecdysozoa</taxon>
        <taxon>Arthropoda</taxon>
        <taxon>Chelicerata</taxon>
        <taxon>Arachnida</taxon>
        <taxon>Araneae</taxon>
        <taxon>Araneomorphae</taxon>
        <taxon>Entelegynae</taxon>
        <taxon>Araneoidea</taxon>
        <taxon>Araneidae</taxon>
        <taxon>Caerostris</taxon>
    </lineage>
</organism>
<sequence>MLRSRLLSFYQIMINAEQIERSNTYLLKLNLFYIKSDKHFYFNHEIVLQICLLINTCVIVRLTNLKEIIC</sequence>